<dbReference type="Pfam" id="PF25660">
    <property type="entry name" value="CcFV1_CP"/>
    <property type="match status" value="1"/>
</dbReference>
<feature type="region of interest" description="Disordered" evidence="1">
    <location>
        <begin position="122"/>
        <end position="155"/>
    </location>
</feature>
<sequence length="266" mass="28449">MSLSDVISPEVLGRLSALSLEDYEVLASVTSLGYRPGELYLAVSALADGKDVKLPEGGGQPRPLTINAWSFVSDKGQYHDTYGLSSARAGEIKDLLREDREAARAAIVEVVSARLRTRGSNKPLHVSFDGMPGGAGGDKSQSQGRRPGADLKREIAGDSSRYGQYSFVAEDTDRSGAMRFKVPLGAGLWATYQNKTGAIDVARITRVKGRDHPLVVDHVYFWRSGKTPLRGADIPEKIRFNGILAPSAPMPPNPVDKAATVAGDGA</sequence>
<evidence type="ECO:0000313" key="2">
    <source>
        <dbReference type="EMBL" id="QKK35416.1"/>
    </source>
</evidence>
<dbReference type="EMBL" id="MN617810">
    <property type="protein sequence ID" value="QKK35416.1"/>
    <property type="molecule type" value="Genomic_RNA"/>
</dbReference>
<proteinExistence type="predicted"/>
<dbReference type="InterPro" id="IPR058041">
    <property type="entry name" value="CcFV1_CP"/>
</dbReference>
<reference evidence="2" key="1">
    <citation type="submission" date="2019-10" db="EMBL/GenBank/DDBJ databases">
        <title>The miscellaneous mycovirome associated to the plant pathogenic fungus Erysiphe necator.</title>
        <authorList>
            <person name="Rodriguez-Romero J."/>
            <person name="Chiapello M."/>
            <person name="Cordoba L."/>
            <person name="Turina M."/>
            <person name="Ayllon M.A."/>
        </authorList>
    </citation>
    <scope>NUCLEOTIDE SEQUENCE</scope>
    <source>
        <strain evidence="2">PMS5_DN35212</strain>
    </source>
</reference>
<protein>
    <submittedName>
        <fullName evidence="2">Putative PAS-rich protein</fullName>
    </submittedName>
</protein>
<organism evidence="2">
    <name type="scientific">Erysiphe necator associated polymycovirus 4</name>
    <dbReference type="NCBI Taxonomy" id="2742558"/>
    <lineage>
        <taxon>Viruses</taxon>
        <taxon>Riboviria</taxon>
        <taxon>Riboviria incertae sedis</taxon>
        <taxon>Polymycoviridae</taxon>
        <taxon>Polymycovirus</taxon>
    </lineage>
</organism>
<name>A0A8E3YWI1_9VIRU</name>
<evidence type="ECO:0000256" key="1">
    <source>
        <dbReference type="SAM" id="MobiDB-lite"/>
    </source>
</evidence>
<accession>A0A8E3YWI1</accession>